<feature type="transmembrane region" description="Helical" evidence="1">
    <location>
        <begin position="267"/>
        <end position="288"/>
    </location>
</feature>
<feature type="transmembrane region" description="Helical" evidence="1">
    <location>
        <begin position="191"/>
        <end position="210"/>
    </location>
</feature>
<proteinExistence type="predicted"/>
<evidence type="ECO:0000313" key="3">
    <source>
        <dbReference type="Proteomes" id="UP000831782"/>
    </source>
</evidence>
<evidence type="ECO:0000313" key="2">
    <source>
        <dbReference type="EMBL" id="UOQ49785.1"/>
    </source>
</evidence>
<sequence length="303" mass="35084">MSYIFSTSIYAIYEVNSLGDTSLDGYIAESSSGNDLKNLYDAIYETCLSQNECKLELIKTPVSKDNQFIYNIYHSQLENIDKPASISPDTTFNYKNLTKEDFVDNNGVFYTDISPVTLDNISKQTGNRIEAYNSGIPYSQILQYNAFNFVIFLIISLLVLFIYTFTRIKINAIKKVMGFSKLKMIADSMKNFLLLEVIILLITLSIHFVYYLNIGRVVPRYFVLIILFMGFIILLNMLMLLFTQISLKFININLMIKNKVYSNTLNYALYIIKILLMLIITVSISFSISKYEEYKEKRDKLKH</sequence>
<keyword evidence="1" id="KW-0472">Membrane</keyword>
<feature type="transmembrane region" description="Helical" evidence="1">
    <location>
        <begin position="222"/>
        <end position="247"/>
    </location>
</feature>
<name>A0ABY4EZS8_9BACI</name>
<accession>A0ABY4EZS8</accession>
<gene>
    <name evidence="2" type="ORF">MUN88_06845</name>
</gene>
<reference evidence="2 3" key="1">
    <citation type="submission" date="2022-04" db="EMBL/GenBank/DDBJ databases">
        <title>Gracilibacillus sp. isolated from saltern.</title>
        <authorList>
            <person name="Won M."/>
            <person name="Lee C.-M."/>
            <person name="Woen H.-Y."/>
            <person name="Kwon S.-W."/>
        </authorList>
    </citation>
    <scope>NUCLEOTIDE SEQUENCE [LARGE SCALE GENOMIC DNA]</scope>
    <source>
        <strain evidence="2 3">SSWR10-1</strain>
    </source>
</reference>
<keyword evidence="1" id="KW-0812">Transmembrane</keyword>
<dbReference type="EMBL" id="CP095072">
    <property type="protein sequence ID" value="UOQ49785.1"/>
    <property type="molecule type" value="Genomic_DNA"/>
</dbReference>
<keyword evidence="3" id="KW-1185">Reference proteome</keyword>
<evidence type="ECO:0000256" key="1">
    <source>
        <dbReference type="SAM" id="Phobius"/>
    </source>
</evidence>
<evidence type="ECO:0008006" key="4">
    <source>
        <dbReference type="Google" id="ProtNLM"/>
    </source>
</evidence>
<protein>
    <recommendedName>
        <fullName evidence="4">FtsX-like permease family protein</fullName>
    </recommendedName>
</protein>
<dbReference type="Proteomes" id="UP000831782">
    <property type="component" value="Chromosome"/>
</dbReference>
<dbReference type="RefSeq" id="WP_244722565.1">
    <property type="nucleotide sequence ID" value="NZ_CP095072.1"/>
</dbReference>
<organism evidence="2 3">
    <name type="scientific">Gracilibacillus caseinilyticus</name>
    <dbReference type="NCBI Taxonomy" id="2932256"/>
    <lineage>
        <taxon>Bacteria</taxon>
        <taxon>Bacillati</taxon>
        <taxon>Bacillota</taxon>
        <taxon>Bacilli</taxon>
        <taxon>Bacillales</taxon>
        <taxon>Bacillaceae</taxon>
        <taxon>Gracilibacillus</taxon>
    </lineage>
</organism>
<feature type="transmembrane region" description="Helical" evidence="1">
    <location>
        <begin position="146"/>
        <end position="170"/>
    </location>
</feature>
<keyword evidence="1" id="KW-1133">Transmembrane helix</keyword>